<dbReference type="InterPro" id="IPR005174">
    <property type="entry name" value="KIB1-4_b-propeller"/>
</dbReference>
<evidence type="ECO:0000313" key="3">
    <source>
        <dbReference type="Proteomes" id="UP000028999"/>
    </source>
</evidence>
<accession>A0A078HVC3</accession>
<dbReference type="OrthoDB" id="1040236at2759"/>
<dbReference type="AlphaFoldDB" id="A0A078HVC3"/>
<dbReference type="Pfam" id="PF03478">
    <property type="entry name" value="Beta-prop_KIB1-4"/>
    <property type="match status" value="1"/>
</dbReference>
<dbReference type="Proteomes" id="UP000028999">
    <property type="component" value="Unassembled WGS sequence"/>
</dbReference>
<evidence type="ECO:0000313" key="2">
    <source>
        <dbReference type="EMBL" id="CDY42450.1"/>
    </source>
</evidence>
<reference evidence="2 3" key="1">
    <citation type="journal article" date="2014" name="Science">
        <title>Plant genetics. Early allopolyploid evolution in the post-Neolithic Brassica napus oilseed genome.</title>
        <authorList>
            <person name="Chalhoub B."/>
            <person name="Denoeud F."/>
            <person name="Liu S."/>
            <person name="Parkin I.A."/>
            <person name="Tang H."/>
            <person name="Wang X."/>
            <person name="Chiquet J."/>
            <person name="Belcram H."/>
            <person name="Tong C."/>
            <person name="Samans B."/>
            <person name="Correa M."/>
            <person name="Da Silva C."/>
            <person name="Just J."/>
            <person name="Falentin C."/>
            <person name="Koh C.S."/>
            <person name="Le Clainche I."/>
            <person name="Bernard M."/>
            <person name="Bento P."/>
            <person name="Noel B."/>
            <person name="Labadie K."/>
            <person name="Alberti A."/>
            <person name="Charles M."/>
            <person name="Arnaud D."/>
            <person name="Guo H."/>
            <person name="Daviaud C."/>
            <person name="Alamery S."/>
            <person name="Jabbari K."/>
            <person name="Zhao M."/>
            <person name="Edger P.P."/>
            <person name="Chelaifa H."/>
            <person name="Tack D."/>
            <person name="Lassalle G."/>
            <person name="Mestiri I."/>
            <person name="Schnel N."/>
            <person name="Le Paslier M.C."/>
            <person name="Fan G."/>
            <person name="Renault V."/>
            <person name="Bayer P.E."/>
            <person name="Golicz A.A."/>
            <person name="Manoli S."/>
            <person name="Lee T.H."/>
            <person name="Thi V.H."/>
            <person name="Chalabi S."/>
            <person name="Hu Q."/>
            <person name="Fan C."/>
            <person name="Tollenaere R."/>
            <person name="Lu Y."/>
            <person name="Battail C."/>
            <person name="Shen J."/>
            <person name="Sidebottom C.H."/>
            <person name="Wang X."/>
            <person name="Canaguier A."/>
            <person name="Chauveau A."/>
            <person name="Berard A."/>
            <person name="Deniot G."/>
            <person name="Guan M."/>
            <person name="Liu Z."/>
            <person name="Sun F."/>
            <person name="Lim Y.P."/>
            <person name="Lyons E."/>
            <person name="Town C.D."/>
            <person name="Bancroft I."/>
            <person name="Wang X."/>
            <person name="Meng J."/>
            <person name="Ma J."/>
            <person name="Pires J.C."/>
            <person name="King G.J."/>
            <person name="Brunel D."/>
            <person name="Delourme R."/>
            <person name="Renard M."/>
            <person name="Aury J.M."/>
            <person name="Adams K.L."/>
            <person name="Batley J."/>
            <person name="Snowdon R.J."/>
            <person name="Tost J."/>
            <person name="Edwards D."/>
            <person name="Zhou Y."/>
            <person name="Hua W."/>
            <person name="Sharpe A.G."/>
            <person name="Paterson A.H."/>
            <person name="Guan C."/>
            <person name="Wincker P."/>
        </authorList>
    </citation>
    <scope>NUCLEOTIDE SEQUENCE [LARGE SCALE GENOMIC DNA]</scope>
    <source>
        <strain evidence="3">cv. Darmor-bzh</strain>
    </source>
</reference>
<dbReference type="Gramene" id="CDY42450">
    <property type="protein sequence ID" value="CDY42450"/>
    <property type="gene ID" value="GSBRNA2T00074873001"/>
</dbReference>
<dbReference type="OMA" id="FCTHAGS"/>
<dbReference type="PANTHER" id="PTHR31681">
    <property type="entry name" value="C2H2-LIKE ZINC FINGER PROTEIN"/>
    <property type="match status" value="1"/>
</dbReference>
<sequence>MSLLLSRLCFSKAARVPFLILSNSFSSSLLQTPPCAIISADSCGPDMGKLIISIANETDDTYLDKKVPLELMKKMGTVASSNGWVATLKDDGILRLQDDLNPVASDTNPKRIPLPPLETLPHCQTKIITNVSLSSSSPEDEDCVVAVKFLGPQISFCRPAQSNSGWTNVRIENPCFYSSRVMFSKKDEMFLMPGSGGHLIGSWDLRKRKPKTKIKRLRLRDFPELTKTKREILHSCCKSEHLVESRTTDETFLLKQYKKATSKIVKGVAQMKTEALMVFKLDQEGNAVYTNCIWGLCIFLSKAEPFCTHAGSFPGLIFNVVHVLDVDETGYVGLYSPSIHTWNSTSTVPYFIPPQNILD</sequence>
<name>A0A078HVC3_BRANA</name>
<dbReference type="EMBL" id="LK032525">
    <property type="protein sequence ID" value="CDY42450.1"/>
    <property type="molecule type" value="Genomic_DNA"/>
</dbReference>
<protein>
    <submittedName>
        <fullName evidence="2">BnaA10g08260D protein</fullName>
    </submittedName>
</protein>
<evidence type="ECO:0000259" key="1">
    <source>
        <dbReference type="Pfam" id="PF03478"/>
    </source>
</evidence>
<gene>
    <name evidence="2" type="primary">BnaA10g08260D</name>
    <name evidence="2" type="ORF">GSBRNA2T00074873001</name>
</gene>
<organism evidence="2 3">
    <name type="scientific">Brassica napus</name>
    <name type="common">Rape</name>
    <dbReference type="NCBI Taxonomy" id="3708"/>
    <lineage>
        <taxon>Eukaryota</taxon>
        <taxon>Viridiplantae</taxon>
        <taxon>Streptophyta</taxon>
        <taxon>Embryophyta</taxon>
        <taxon>Tracheophyta</taxon>
        <taxon>Spermatophyta</taxon>
        <taxon>Magnoliopsida</taxon>
        <taxon>eudicotyledons</taxon>
        <taxon>Gunneridae</taxon>
        <taxon>Pentapetalae</taxon>
        <taxon>rosids</taxon>
        <taxon>malvids</taxon>
        <taxon>Brassicales</taxon>
        <taxon>Brassicaceae</taxon>
        <taxon>Brassiceae</taxon>
        <taxon>Brassica</taxon>
    </lineage>
</organism>
<feature type="domain" description="KIB1-4 beta-propeller" evidence="1">
    <location>
        <begin position="60"/>
        <end position="336"/>
    </location>
</feature>
<keyword evidence="3" id="KW-1185">Reference proteome</keyword>
<dbReference type="PANTHER" id="PTHR31681:SF52">
    <property type="entry name" value="DUF295 DOMAIN-CONTAINING PROTEIN"/>
    <property type="match status" value="1"/>
</dbReference>
<proteinExistence type="predicted"/>
<dbReference type="PaxDb" id="3708-A0A078HVC3"/>